<dbReference type="RefSeq" id="WP_284921275.1">
    <property type="nucleotide sequence ID" value="NZ_CP126980.1"/>
</dbReference>
<keyword evidence="1" id="KW-0805">Transcription regulation</keyword>
<dbReference type="InterPro" id="IPR009057">
    <property type="entry name" value="Homeodomain-like_sf"/>
</dbReference>
<reference evidence="7 8" key="1">
    <citation type="submission" date="2023-06" db="EMBL/GenBank/DDBJ databases">
        <authorList>
            <person name="Yushchuk O."/>
            <person name="Binda E."/>
            <person name="Ruckert-Reed C."/>
            <person name="Fedorenko V."/>
            <person name="Kalinowski J."/>
            <person name="Marinelli F."/>
        </authorList>
    </citation>
    <scope>NUCLEOTIDE SEQUENCE [LARGE SCALE GENOMIC DNA]</scope>
    <source>
        <strain evidence="7 8">NRRL 3884</strain>
    </source>
</reference>
<evidence type="ECO:0000256" key="5">
    <source>
        <dbReference type="SAM" id="MobiDB-lite"/>
    </source>
</evidence>
<dbReference type="Pfam" id="PF02311">
    <property type="entry name" value="AraC_binding"/>
    <property type="match status" value="1"/>
</dbReference>
<feature type="region of interest" description="Disordered" evidence="5">
    <location>
        <begin position="238"/>
        <end position="257"/>
    </location>
</feature>
<gene>
    <name evidence="7" type="ORF">ACTOB_003501</name>
</gene>
<dbReference type="Gene3D" id="1.10.10.60">
    <property type="entry name" value="Homeodomain-like"/>
    <property type="match status" value="2"/>
</dbReference>
<dbReference type="InterPro" id="IPR050204">
    <property type="entry name" value="AraC_XylS_family_regulators"/>
</dbReference>
<evidence type="ECO:0000256" key="2">
    <source>
        <dbReference type="ARBA" id="ARBA00023125"/>
    </source>
</evidence>
<dbReference type="PANTHER" id="PTHR46796">
    <property type="entry name" value="HTH-TYPE TRANSCRIPTIONAL ACTIVATOR RHAS-RELATED"/>
    <property type="match status" value="1"/>
</dbReference>
<feature type="domain" description="HTH araC/xylS-type" evidence="6">
    <location>
        <begin position="144"/>
        <end position="241"/>
    </location>
</feature>
<dbReference type="SUPFAM" id="SSF46689">
    <property type="entry name" value="Homeodomain-like"/>
    <property type="match status" value="2"/>
</dbReference>
<organism evidence="7 8">
    <name type="scientific">Actinoplanes oblitus</name>
    <dbReference type="NCBI Taxonomy" id="3040509"/>
    <lineage>
        <taxon>Bacteria</taxon>
        <taxon>Bacillati</taxon>
        <taxon>Actinomycetota</taxon>
        <taxon>Actinomycetes</taxon>
        <taxon>Micromonosporales</taxon>
        <taxon>Micromonosporaceae</taxon>
        <taxon>Actinoplanes</taxon>
    </lineage>
</organism>
<keyword evidence="4" id="KW-0804">Transcription</keyword>
<evidence type="ECO:0000256" key="1">
    <source>
        <dbReference type="ARBA" id="ARBA00023015"/>
    </source>
</evidence>
<dbReference type="PROSITE" id="PS00041">
    <property type="entry name" value="HTH_ARAC_FAMILY_1"/>
    <property type="match status" value="1"/>
</dbReference>
<proteinExistence type="predicted"/>
<accession>A0ABY8WPN1</accession>
<keyword evidence="2" id="KW-0238">DNA-binding</keyword>
<dbReference type="SUPFAM" id="SSF51215">
    <property type="entry name" value="Regulatory protein AraC"/>
    <property type="match status" value="1"/>
</dbReference>
<dbReference type="Proteomes" id="UP001240150">
    <property type="component" value="Chromosome"/>
</dbReference>
<dbReference type="Pfam" id="PF12833">
    <property type="entry name" value="HTH_18"/>
    <property type="match status" value="1"/>
</dbReference>
<dbReference type="PRINTS" id="PR00032">
    <property type="entry name" value="HTHARAC"/>
</dbReference>
<dbReference type="PROSITE" id="PS01124">
    <property type="entry name" value="HTH_ARAC_FAMILY_2"/>
    <property type="match status" value="1"/>
</dbReference>
<keyword evidence="3" id="KW-0010">Activator</keyword>
<dbReference type="EMBL" id="CP126980">
    <property type="protein sequence ID" value="WIM99836.1"/>
    <property type="molecule type" value="Genomic_DNA"/>
</dbReference>
<dbReference type="InterPro" id="IPR020449">
    <property type="entry name" value="Tscrpt_reg_AraC-type_HTH"/>
</dbReference>
<evidence type="ECO:0000259" key="6">
    <source>
        <dbReference type="PROSITE" id="PS01124"/>
    </source>
</evidence>
<sequence length="257" mass="27714">MRIAVVTPEPGGFPRHSHEEFVISANLHGWERVKLDRDSFEVGVDEVTVYNPGQVQSCTVETSGDRPWACVSIYVPVPDMLALTGGSPVEFSRPLLDLPELRRRILTVDLDAPTGLDAIVTDVLGHGAEAPRPAGPPPGDARITQVIDRLRDDLSTAICLSEVAATVGLSREQLIRSFSRAVGCSPYAWHLQARIARGQRLLREGMPIAEAAAAVGFADQAHFHKHFQAAYGMTPGQFRRASTSDKTRTAGTGTLGG</sequence>
<dbReference type="SMART" id="SM00342">
    <property type="entry name" value="HTH_ARAC"/>
    <property type="match status" value="1"/>
</dbReference>
<evidence type="ECO:0000313" key="8">
    <source>
        <dbReference type="Proteomes" id="UP001240150"/>
    </source>
</evidence>
<evidence type="ECO:0000313" key="7">
    <source>
        <dbReference type="EMBL" id="WIM99836.1"/>
    </source>
</evidence>
<dbReference type="InterPro" id="IPR018060">
    <property type="entry name" value="HTH_AraC"/>
</dbReference>
<dbReference type="PANTHER" id="PTHR46796:SF2">
    <property type="entry name" value="TRANSCRIPTIONAL REGULATORY PROTEIN"/>
    <property type="match status" value="1"/>
</dbReference>
<dbReference type="InterPro" id="IPR018062">
    <property type="entry name" value="HTH_AraC-typ_CS"/>
</dbReference>
<dbReference type="InterPro" id="IPR003313">
    <property type="entry name" value="AraC-bd"/>
</dbReference>
<dbReference type="InterPro" id="IPR037923">
    <property type="entry name" value="HTH-like"/>
</dbReference>
<evidence type="ECO:0000256" key="3">
    <source>
        <dbReference type="ARBA" id="ARBA00023159"/>
    </source>
</evidence>
<evidence type="ECO:0000256" key="4">
    <source>
        <dbReference type="ARBA" id="ARBA00023163"/>
    </source>
</evidence>
<protein>
    <submittedName>
        <fullName evidence="7">AraC family transcriptional regulator</fullName>
    </submittedName>
</protein>
<name>A0ABY8WPN1_9ACTN</name>
<keyword evidence="8" id="KW-1185">Reference proteome</keyword>